<organism evidence="11 12">
    <name type="scientific">Geomonas silvestris</name>
    <dbReference type="NCBI Taxonomy" id="2740184"/>
    <lineage>
        <taxon>Bacteria</taxon>
        <taxon>Pseudomonadati</taxon>
        <taxon>Thermodesulfobacteriota</taxon>
        <taxon>Desulfuromonadia</taxon>
        <taxon>Geobacterales</taxon>
        <taxon>Geobacteraceae</taxon>
        <taxon>Geomonas</taxon>
    </lineage>
</organism>
<dbReference type="GO" id="GO:0009055">
    <property type="term" value="F:electron transfer activity"/>
    <property type="evidence" value="ECO:0007669"/>
    <property type="project" value="UniProtKB-UniRule"/>
</dbReference>
<dbReference type="PANTHER" id="PTHR39163:SF1">
    <property type="entry name" value="FERREDOXIN"/>
    <property type="match status" value="1"/>
</dbReference>
<accession>A0A6V8MNN7</accession>
<evidence type="ECO:0000256" key="3">
    <source>
        <dbReference type="ARBA" id="ARBA00022448"/>
    </source>
</evidence>
<dbReference type="GO" id="GO:0005506">
    <property type="term" value="F:iron ion binding"/>
    <property type="evidence" value="ECO:0007669"/>
    <property type="project" value="UniProtKB-UniRule"/>
</dbReference>
<dbReference type="PRINTS" id="PR00352">
    <property type="entry name" value="3FE4SFRDOXIN"/>
</dbReference>
<keyword evidence="6 9" id="KW-0249">Electron transport</keyword>
<dbReference type="InterPro" id="IPR017896">
    <property type="entry name" value="4Fe4S_Fe-S-bd"/>
</dbReference>
<comment type="cofactor">
    <cofactor evidence="1">
        <name>[4Fe-4S] cluster</name>
        <dbReference type="ChEBI" id="CHEBI:49883"/>
    </cofactor>
</comment>
<keyword evidence="5 9" id="KW-0479">Metal-binding</keyword>
<feature type="domain" description="4Fe-4S ferredoxin-type" evidence="10">
    <location>
        <begin position="3"/>
        <end position="31"/>
    </location>
</feature>
<dbReference type="RefSeq" id="WP_183356355.1">
    <property type="nucleotide sequence ID" value="NZ_BLXX01000015.1"/>
</dbReference>
<keyword evidence="4" id="KW-0004">4Fe-4S</keyword>
<dbReference type="GO" id="GO:0051539">
    <property type="term" value="F:4 iron, 4 sulfur cluster binding"/>
    <property type="evidence" value="ECO:0007669"/>
    <property type="project" value="UniProtKB-KW"/>
</dbReference>
<protein>
    <recommendedName>
        <fullName evidence="9">Ferredoxin</fullName>
    </recommendedName>
</protein>
<evidence type="ECO:0000256" key="5">
    <source>
        <dbReference type="ARBA" id="ARBA00022723"/>
    </source>
</evidence>
<reference evidence="12" key="1">
    <citation type="submission" date="2020-06" db="EMBL/GenBank/DDBJ databases">
        <title>Draft genomic sequence of Geomonas sp. Red330.</title>
        <authorList>
            <person name="Itoh H."/>
            <person name="Zhenxing X."/>
            <person name="Ushijima N."/>
            <person name="Masuda Y."/>
            <person name="Shiratori Y."/>
            <person name="Senoo K."/>
        </authorList>
    </citation>
    <scope>NUCLEOTIDE SEQUENCE [LARGE SCALE GENOMIC DNA]</scope>
    <source>
        <strain evidence="12">Red330</strain>
    </source>
</reference>
<evidence type="ECO:0000256" key="2">
    <source>
        <dbReference type="ARBA" id="ARBA00003532"/>
    </source>
</evidence>
<dbReference type="InterPro" id="IPR001080">
    <property type="entry name" value="3Fe4S_ferredoxin"/>
</dbReference>
<dbReference type="Proteomes" id="UP000556026">
    <property type="component" value="Unassembled WGS sequence"/>
</dbReference>
<evidence type="ECO:0000256" key="9">
    <source>
        <dbReference type="RuleBase" id="RU368020"/>
    </source>
</evidence>
<keyword evidence="8 9" id="KW-0411">Iron-sulfur</keyword>
<dbReference type="Pfam" id="PF13370">
    <property type="entry name" value="Fer4_13"/>
    <property type="match status" value="1"/>
</dbReference>
<dbReference type="Gene3D" id="3.30.70.20">
    <property type="match status" value="1"/>
</dbReference>
<evidence type="ECO:0000313" key="12">
    <source>
        <dbReference type="Proteomes" id="UP000556026"/>
    </source>
</evidence>
<evidence type="ECO:0000256" key="8">
    <source>
        <dbReference type="ARBA" id="ARBA00023014"/>
    </source>
</evidence>
<evidence type="ECO:0000259" key="10">
    <source>
        <dbReference type="PROSITE" id="PS51379"/>
    </source>
</evidence>
<comment type="caution">
    <text evidence="11">The sequence shown here is derived from an EMBL/GenBank/DDBJ whole genome shotgun (WGS) entry which is preliminary data.</text>
</comment>
<proteinExistence type="predicted"/>
<dbReference type="SUPFAM" id="SSF54862">
    <property type="entry name" value="4Fe-4S ferredoxins"/>
    <property type="match status" value="1"/>
</dbReference>
<dbReference type="PROSITE" id="PS51379">
    <property type="entry name" value="4FE4S_FER_2"/>
    <property type="match status" value="1"/>
</dbReference>
<evidence type="ECO:0000256" key="4">
    <source>
        <dbReference type="ARBA" id="ARBA00022485"/>
    </source>
</evidence>
<dbReference type="PANTHER" id="PTHR39163">
    <property type="entry name" value="FERREDOXIN"/>
    <property type="match status" value="1"/>
</dbReference>
<dbReference type="EMBL" id="BLXX01000015">
    <property type="protein sequence ID" value="GFO61564.1"/>
    <property type="molecule type" value="Genomic_DNA"/>
</dbReference>
<comment type="function">
    <text evidence="2 9">Ferredoxins are iron-sulfur proteins that transfer electrons in a wide variety of metabolic reactions.</text>
</comment>
<keyword evidence="12" id="KW-1185">Reference proteome</keyword>
<dbReference type="AlphaFoldDB" id="A0A6V8MNN7"/>
<keyword evidence="7 9" id="KW-0408">Iron</keyword>
<evidence type="ECO:0000256" key="6">
    <source>
        <dbReference type="ARBA" id="ARBA00022982"/>
    </source>
</evidence>
<evidence type="ECO:0000256" key="7">
    <source>
        <dbReference type="ARBA" id="ARBA00023004"/>
    </source>
</evidence>
<dbReference type="InterPro" id="IPR052395">
    <property type="entry name" value="ET_Ferredoxin"/>
</dbReference>
<evidence type="ECO:0000313" key="11">
    <source>
        <dbReference type="EMBL" id="GFO61564.1"/>
    </source>
</evidence>
<evidence type="ECO:0000256" key="1">
    <source>
        <dbReference type="ARBA" id="ARBA00001966"/>
    </source>
</evidence>
<sequence>MAREPYVDKNVCISCELCVNMVPDVFQMGEDGFAEVHDPTGASEKEIQDAIDNCPVNCIHWQ</sequence>
<name>A0A6V8MNN7_9BACT</name>
<keyword evidence="3 9" id="KW-0813">Transport</keyword>
<gene>
    <name evidence="11" type="ORF">GMST_38890</name>
</gene>